<protein>
    <submittedName>
        <fullName evidence="4">Girdin</fullName>
    </submittedName>
</protein>
<reference evidence="4" key="1">
    <citation type="submission" date="2017-02" db="UniProtKB">
        <authorList>
            <consortium name="WormBaseParasite"/>
        </authorList>
    </citation>
    <scope>IDENTIFICATION</scope>
</reference>
<evidence type="ECO:0000313" key="4">
    <source>
        <dbReference type="WBParaSite" id="SMUV_0000541001-mRNA-1"/>
    </source>
</evidence>
<accession>A0A0N5ALI9</accession>
<feature type="coiled-coil region" evidence="1">
    <location>
        <begin position="288"/>
        <end position="371"/>
    </location>
</feature>
<dbReference type="AlphaFoldDB" id="A0A0N5ALI9"/>
<dbReference type="STRING" id="451379.A0A0N5ALI9"/>
<sequence length="630" mass="71104">MKAASEVSALSNTAAKVDKQKAEALLKFVVALGIKGELAEVDNLNALAARHVPMLAAMMLGAFFVNKFDFSYTKQMACIATSVQPLEAYQKAKEVLIRSGSSLLVDECLDEKKASENDEFEICKFLLALLNEIRSSYPSIFGNDPFMSSHLNSDLQNQITIMLNYLDDADVCDSVSSWPSILREHGTPRTPECKVACLPELSCANSLVETMSTPLARTNKKLHENELKVKGLTELLNAREAEFEDLQKRTTELEIANKELNTKVEKLLVANNEFNKLNVENALMSGRLQGAQQEVGVLESLLSEKREQLAKSENYVNELVRSYESLREETEQLRNELNRKLTQNRELSAAAESSEAEARTLRTENTELKIKLLSVNQTFERAIEELKYSWELEKGISRKKMTEYEDALAAAYTRAQEMSAKLCMLERKNKDRYRQNILMIANRLLQMKSMLREIRTDVYAMNDHLMSEIAACCSGSTDETSDTDNQSSIENSDQSDKTESGKFKSIMSDSFKKHDRISAYNSAEDDEAYSLRFHLQDDDERCDCELMTNGPDSSISPRSSCSLTAQKMMPDSSKTISSRPVEDSVTKQEDHCSKISKFQQNITQLGVVLLLRFGWQRLIALSLFLNRLLL</sequence>
<dbReference type="Proteomes" id="UP000046393">
    <property type="component" value="Unplaced"/>
</dbReference>
<dbReference type="WBParaSite" id="SMUV_0000541001-mRNA-1">
    <property type="protein sequence ID" value="SMUV_0000541001-mRNA-1"/>
    <property type="gene ID" value="SMUV_0000541001"/>
</dbReference>
<feature type="coiled-coil region" evidence="1">
    <location>
        <begin position="229"/>
        <end position="263"/>
    </location>
</feature>
<feature type="region of interest" description="Disordered" evidence="2">
    <location>
        <begin position="476"/>
        <end position="502"/>
    </location>
</feature>
<name>A0A0N5ALI9_9BILA</name>
<keyword evidence="3" id="KW-1185">Reference proteome</keyword>
<evidence type="ECO:0000313" key="3">
    <source>
        <dbReference type="Proteomes" id="UP000046393"/>
    </source>
</evidence>
<organism evidence="3 4">
    <name type="scientific">Syphacia muris</name>
    <dbReference type="NCBI Taxonomy" id="451379"/>
    <lineage>
        <taxon>Eukaryota</taxon>
        <taxon>Metazoa</taxon>
        <taxon>Ecdysozoa</taxon>
        <taxon>Nematoda</taxon>
        <taxon>Chromadorea</taxon>
        <taxon>Rhabditida</taxon>
        <taxon>Spirurina</taxon>
        <taxon>Oxyuridomorpha</taxon>
        <taxon>Oxyuroidea</taxon>
        <taxon>Oxyuridae</taxon>
        <taxon>Syphacia</taxon>
    </lineage>
</organism>
<evidence type="ECO:0000256" key="2">
    <source>
        <dbReference type="SAM" id="MobiDB-lite"/>
    </source>
</evidence>
<keyword evidence="1" id="KW-0175">Coiled coil</keyword>
<evidence type="ECO:0000256" key="1">
    <source>
        <dbReference type="SAM" id="Coils"/>
    </source>
</evidence>
<feature type="compositionally biased region" description="Polar residues" evidence="2">
    <location>
        <begin position="476"/>
        <end position="492"/>
    </location>
</feature>
<proteinExistence type="predicted"/>